<feature type="region of interest" description="Disordered" evidence="1">
    <location>
        <begin position="56"/>
        <end position="85"/>
    </location>
</feature>
<comment type="caution">
    <text evidence="2">The sequence shown here is derived from an EMBL/GenBank/DDBJ whole genome shotgun (WGS) entry which is preliminary data.</text>
</comment>
<gene>
    <name evidence="2" type="ORF">GCM10009733_078490</name>
</gene>
<evidence type="ECO:0000313" key="3">
    <source>
        <dbReference type="Proteomes" id="UP001500064"/>
    </source>
</evidence>
<organism evidence="2 3">
    <name type="scientific">Nonomuraea maheshkhaliensis</name>
    <dbReference type="NCBI Taxonomy" id="419590"/>
    <lineage>
        <taxon>Bacteria</taxon>
        <taxon>Bacillati</taxon>
        <taxon>Actinomycetota</taxon>
        <taxon>Actinomycetes</taxon>
        <taxon>Streptosporangiales</taxon>
        <taxon>Streptosporangiaceae</taxon>
        <taxon>Nonomuraea</taxon>
    </lineage>
</organism>
<reference evidence="2 3" key="1">
    <citation type="journal article" date="2019" name="Int. J. Syst. Evol. Microbiol.">
        <title>The Global Catalogue of Microorganisms (GCM) 10K type strain sequencing project: providing services to taxonomists for standard genome sequencing and annotation.</title>
        <authorList>
            <consortium name="The Broad Institute Genomics Platform"/>
            <consortium name="The Broad Institute Genome Sequencing Center for Infectious Disease"/>
            <person name="Wu L."/>
            <person name="Ma J."/>
        </authorList>
    </citation>
    <scope>NUCLEOTIDE SEQUENCE [LARGE SCALE GENOMIC DNA]</scope>
    <source>
        <strain evidence="2 3">JCM 13929</strain>
    </source>
</reference>
<protein>
    <submittedName>
        <fullName evidence="2">Uncharacterized protein</fullName>
    </submittedName>
</protein>
<dbReference type="Proteomes" id="UP001500064">
    <property type="component" value="Unassembled WGS sequence"/>
</dbReference>
<name>A0ABN2GD97_9ACTN</name>
<evidence type="ECO:0000256" key="1">
    <source>
        <dbReference type="SAM" id="MobiDB-lite"/>
    </source>
</evidence>
<proteinExistence type="predicted"/>
<accession>A0ABN2GD97</accession>
<feature type="compositionally biased region" description="Basic and acidic residues" evidence="1">
    <location>
        <begin position="66"/>
        <end position="75"/>
    </location>
</feature>
<evidence type="ECO:0000313" key="2">
    <source>
        <dbReference type="EMBL" id="GAA1669363.1"/>
    </source>
</evidence>
<keyword evidence="3" id="KW-1185">Reference proteome</keyword>
<dbReference type="EMBL" id="BAAAMU010000083">
    <property type="protein sequence ID" value="GAA1669363.1"/>
    <property type="molecule type" value="Genomic_DNA"/>
</dbReference>
<sequence>MLMETELVAYKGTGPRSIKKRAHLAGTTLQGERHRRHMVADLVHYANTDDLRNSLTHRRSSPLRSRLTDARRLDEAGVEGTPGCT</sequence>